<keyword evidence="3" id="KW-1185">Reference proteome</keyword>
<feature type="domain" description="Anticodon-binding" evidence="1">
    <location>
        <begin position="268"/>
        <end position="349"/>
    </location>
</feature>
<dbReference type="InterPro" id="IPR036621">
    <property type="entry name" value="Anticodon-bd_dom_sf"/>
</dbReference>
<evidence type="ECO:0000313" key="2">
    <source>
        <dbReference type="EMBL" id="CAH0564268.1"/>
    </source>
</evidence>
<organism evidence="2 3">
    <name type="scientific">Brassicogethes aeneus</name>
    <name type="common">Rape pollen beetle</name>
    <name type="synonym">Meligethes aeneus</name>
    <dbReference type="NCBI Taxonomy" id="1431903"/>
    <lineage>
        <taxon>Eukaryota</taxon>
        <taxon>Metazoa</taxon>
        <taxon>Ecdysozoa</taxon>
        <taxon>Arthropoda</taxon>
        <taxon>Hexapoda</taxon>
        <taxon>Insecta</taxon>
        <taxon>Pterygota</taxon>
        <taxon>Neoptera</taxon>
        <taxon>Endopterygota</taxon>
        <taxon>Coleoptera</taxon>
        <taxon>Polyphaga</taxon>
        <taxon>Cucujiformia</taxon>
        <taxon>Nitidulidae</taxon>
        <taxon>Meligethinae</taxon>
        <taxon>Brassicogethes</taxon>
    </lineage>
</organism>
<proteinExistence type="predicted"/>
<dbReference type="PANTHER" id="PTHR10745:SF8">
    <property type="entry name" value="DNA POLYMERASE SUBUNIT GAMMA-2, MITOCHONDRIAL"/>
    <property type="match status" value="1"/>
</dbReference>
<sequence>MNKILTLCENRGFLQKTYNAALKQDIITIFPTGALLQANLRNEWFNSSIINKDHTVFLNKNDFDETVEYARNLCNVLPFGVADVLRNKKSMKERVDLVKESGNKFDFRMYTLENDYNLKTNFYVSPKTSTHFFHQFQKQRKMWWRKFSANPGRYCYSDIKNGDKGTQRIDIIAEYEWGKQILETLTLNNDGRKKKNLEFKEGKTTFYPDIISSDISTTAMFLNALCDSYEEPVSQGKPRPLLHFHRKLAPYKLSFAITSQKASTLSELCDLALFLCRQLRDNHVSTLMLPSCSKLKLEEQWQQYDQMGIPYNIILNDNTLKDGVTLLRSRDTTLKEQVHVSDIVDYVEKLFKNY</sequence>
<dbReference type="Gene3D" id="3.40.50.800">
    <property type="entry name" value="Anticodon-binding domain"/>
    <property type="match status" value="1"/>
</dbReference>
<dbReference type="EMBL" id="OV121140">
    <property type="protein sequence ID" value="CAH0564268.1"/>
    <property type="molecule type" value="Genomic_DNA"/>
</dbReference>
<dbReference type="GO" id="GO:0005739">
    <property type="term" value="C:mitochondrion"/>
    <property type="evidence" value="ECO:0007669"/>
    <property type="project" value="TreeGrafter"/>
</dbReference>
<name>A0A9P0FQI6_BRAAE</name>
<dbReference type="OrthoDB" id="5394539at2759"/>
<dbReference type="GO" id="GO:0006264">
    <property type="term" value="P:mitochondrial DNA replication"/>
    <property type="evidence" value="ECO:0007669"/>
    <property type="project" value="TreeGrafter"/>
</dbReference>
<dbReference type="Gene3D" id="3.30.930.10">
    <property type="entry name" value="Bira Bifunctional Protein, Domain 2"/>
    <property type="match status" value="1"/>
</dbReference>
<evidence type="ECO:0000259" key="1">
    <source>
        <dbReference type="Pfam" id="PF03129"/>
    </source>
</evidence>
<dbReference type="SUPFAM" id="SSF52954">
    <property type="entry name" value="Class II aaRS ABD-related"/>
    <property type="match status" value="1"/>
</dbReference>
<accession>A0A9P0FQI6</accession>
<dbReference type="Proteomes" id="UP001154078">
    <property type="component" value="Chromosome 9"/>
</dbReference>
<dbReference type="InterPro" id="IPR027031">
    <property type="entry name" value="Gly-tRNA_synthase/POLG2"/>
</dbReference>
<dbReference type="SUPFAM" id="SSF55681">
    <property type="entry name" value="Class II aaRS and biotin synthetases"/>
    <property type="match status" value="1"/>
</dbReference>
<evidence type="ECO:0000313" key="3">
    <source>
        <dbReference type="Proteomes" id="UP001154078"/>
    </source>
</evidence>
<dbReference type="InterPro" id="IPR004154">
    <property type="entry name" value="Anticodon-bd"/>
</dbReference>
<protein>
    <recommendedName>
        <fullName evidence="1">Anticodon-binding domain-containing protein</fullName>
    </recommendedName>
</protein>
<dbReference type="PANTHER" id="PTHR10745">
    <property type="entry name" value="GLYCYL-TRNA SYNTHETASE/DNA POLYMERASE SUBUNIT GAMMA-2"/>
    <property type="match status" value="1"/>
</dbReference>
<dbReference type="AlphaFoldDB" id="A0A9P0FQI6"/>
<reference evidence="2" key="1">
    <citation type="submission" date="2021-12" db="EMBL/GenBank/DDBJ databases">
        <authorList>
            <person name="King R."/>
        </authorList>
    </citation>
    <scope>NUCLEOTIDE SEQUENCE</scope>
</reference>
<dbReference type="InterPro" id="IPR045864">
    <property type="entry name" value="aa-tRNA-synth_II/BPL/LPL"/>
</dbReference>
<dbReference type="Pfam" id="PF03129">
    <property type="entry name" value="HGTP_anticodon"/>
    <property type="match status" value="1"/>
</dbReference>
<gene>
    <name evidence="2" type="ORF">MELIAE_LOCUS12864</name>
</gene>